<dbReference type="Proteomes" id="UP000198297">
    <property type="component" value="Unassembled WGS sequence"/>
</dbReference>
<dbReference type="AlphaFoldDB" id="A0A238YTE2"/>
<organism evidence="1 2">
    <name type="scientific">Halorubrum ezzemoulense</name>
    <name type="common">Halorubrum chaoviator</name>
    <dbReference type="NCBI Taxonomy" id="337243"/>
    <lineage>
        <taxon>Archaea</taxon>
        <taxon>Methanobacteriati</taxon>
        <taxon>Methanobacteriota</taxon>
        <taxon>Stenosarchaea group</taxon>
        <taxon>Halobacteria</taxon>
        <taxon>Halobacteriales</taxon>
        <taxon>Haloferacaceae</taxon>
        <taxon>Halorubrum</taxon>
    </lineage>
</organism>
<protein>
    <submittedName>
        <fullName evidence="1">Uncharacterized protein</fullName>
    </submittedName>
</protein>
<proteinExistence type="predicted"/>
<reference evidence="1 2" key="1">
    <citation type="submission" date="2017-06" db="EMBL/GenBank/DDBJ databases">
        <authorList>
            <person name="Kim H.J."/>
            <person name="Triplett B.A."/>
        </authorList>
    </citation>
    <scope>NUCLEOTIDE SEQUENCE [LARGE SCALE GENOMIC DNA]</scope>
    <source>
        <strain evidence="1 2">DSM 19316</strain>
    </source>
</reference>
<dbReference type="EMBL" id="FZNK01000019">
    <property type="protein sequence ID" value="SNR74546.1"/>
    <property type="molecule type" value="Genomic_DNA"/>
</dbReference>
<evidence type="ECO:0000313" key="2">
    <source>
        <dbReference type="Proteomes" id="UP000198297"/>
    </source>
</evidence>
<name>A0A238YTE2_HALEZ</name>
<gene>
    <name evidence="1" type="ORF">SAMN06266787_1198</name>
</gene>
<evidence type="ECO:0000313" key="1">
    <source>
        <dbReference type="EMBL" id="SNR74546.1"/>
    </source>
</evidence>
<accession>A0A238YTE2</accession>
<sequence>MPAPTQLHSEECRVDVVQATGRFEVIPEVPVKFRTLPISVVSKGVKIANDRTVPLSPSESNIEPSRSVVGATEKADVTVGITPNKRNDDSSLLAALEGIDSVDSDRGRVVDVIVELVTE</sequence>